<feature type="compositionally biased region" description="Pro residues" evidence="1">
    <location>
        <begin position="108"/>
        <end position="117"/>
    </location>
</feature>
<dbReference type="Gene3D" id="3.10.129.10">
    <property type="entry name" value="Hotdog Thioesterase"/>
    <property type="match status" value="1"/>
</dbReference>
<sequence>MRLTNPVSLLQRHIGSPKITKANININNAPYSSSSSSPPFNPDTYLASARQKMISQPPTTIRDILSPTPSHLLTLSLADHIPSLFPPDILSRPFLPSPHSHTQKQQQPPAPAPAPAAPPLPQGYHLVYFPLQLPPSQLMPDGTDPAHWPGPPFERRMWAGGEVIFHEGWEQALRLDGRGVKCVEKVGYNENGEAGEGVVLKGGRGEEKVFVDVRRGYGVEEGGSVVEEVRRLVFMRNRGEGEGVVVGRAVRAPANPEFTFSLTPDATLLFHFSALTYNAHAIHLDPDYARRREGYRGLLVHGPLSLLFMLTAVRTCLAKVSSSLPPTTTNDENQTTTATGAPYVKSLSYRNISPLYVGEKMTVCVKRKTNSVQPGQLGWDVWIEGPEGGLAVKGSAVTTAA</sequence>
<dbReference type="Proteomes" id="UP001302676">
    <property type="component" value="Unassembled WGS sequence"/>
</dbReference>
<dbReference type="InterPro" id="IPR029069">
    <property type="entry name" value="HotDog_dom_sf"/>
</dbReference>
<protein>
    <recommendedName>
        <fullName evidence="4">MaoC-like domain-containing protein</fullName>
    </recommendedName>
</protein>
<dbReference type="GO" id="GO:0019171">
    <property type="term" value="F:(3R)-hydroxyacyl-[acyl-carrier-protein] dehydratase activity"/>
    <property type="evidence" value="ECO:0007669"/>
    <property type="project" value="TreeGrafter"/>
</dbReference>
<feature type="region of interest" description="Disordered" evidence="1">
    <location>
        <begin position="92"/>
        <end position="117"/>
    </location>
</feature>
<reference evidence="2" key="2">
    <citation type="submission" date="2023-05" db="EMBL/GenBank/DDBJ databases">
        <authorList>
            <consortium name="Lawrence Berkeley National Laboratory"/>
            <person name="Steindorff A."/>
            <person name="Hensen N."/>
            <person name="Bonometti L."/>
            <person name="Westerberg I."/>
            <person name="Brannstrom I.O."/>
            <person name="Guillou S."/>
            <person name="Cros-Aarteil S."/>
            <person name="Calhoun S."/>
            <person name="Haridas S."/>
            <person name="Kuo A."/>
            <person name="Mondo S."/>
            <person name="Pangilinan J."/>
            <person name="Riley R."/>
            <person name="Labutti K."/>
            <person name="Andreopoulos B."/>
            <person name="Lipzen A."/>
            <person name="Chen C."/>
            <person name="Yanf M."/>
            <person name="Daum C."/>
            <person name="Ng V."/>
            <person name="Clum A."/>
            <person name="Ohm R."/>
            <person name="Martin F."/>
            <person name="Silar P."/>
            <person name="Natvig D."/>
            <person name="Lalanne C."/>
            <person name="Gautier V."/>
            <person name="Ament-Velasquez S.L."/>
            <person name="Kruys A."/>
            <person name="Hutchinson M.I."/>
            <person name="Powell A.J."/>
            <person name="Barry K."/>
            <person name="Miller A.N."/>
            <person name="Grigoriev I.V."/>
            <person name="Debuchy R."/>
            <person name="Gladieux P."/>
            <person name="Thoren M.H."/>
            <person name="Johannesson H."/>
        </authorList>
    </citation>
    <scope>NUCLEOTIDE SEQUENCE</scope>
    <source>
        <strain evidence="2">CBS 141.50</strain>
    </source>
</reference>
<dbReference type="GO" id="GO:0005739">
    <property type="term" value="C:mitochondrion"/>
    <property type="evidence" value="ECO:0007669"/>
    <property type="project" value="TreeGrafter"/>
</dbReference>
<reference evidence="2" key="1">
    <citation type="journal article" date="2023" name="Mol. Phylogenet. Evol.">
        <title>Genome-scale phylogeny and comparative genomics of the fungal order Sordariales.</title>
        <authorList>
            <person name="Hensen N."/>
            <person name="Bonometti L."/>
            <person name="Westerberg I."/>
            <person name="Brannstrom I.O."/>
            <person name="Guillou S."/>
            <person name="Cros-Aarteil S."/>
            <person name="Calhoun S."/>
            <person name="Haridas S."/>
            <person name="Kuo A."/>
            <person name="Mondo S."/>
            <person name="Pangilinan J."/>
            <person name="Riley R."/>
            <person name="LaButti K."/>
            <person name="Andreopoulos B."/>
            <person name="Lipzen A."/>
            <person name="Chen C."/>
            <person name="Yan M."/>
            <person name="Daum C."/>
            <person name="Ng V."/>
            <person name="Clum A."/>
            <person name="Steindorff A."/>
            <person name="Ohm R.A."/>
            <person name="Martin F."/>
            <person name="Silar P."/>
            <person name="Natvig D.O."/>
            <person name="Lalanne C."/>
            <person name="Gautier V."/>
            <person name="Ament-Velasquez S.L."/>
            <person name="Kruys A."/>
            <person name="Hutchinson M.I."/>
            <person name="Powell A.J."/>
            <person name="Barry K."/>
            <person name="Miller A.N."/>
            <person name="Grigoriev I.V."/>
            <person name="Debuchy R."/>
            <person name="Gladieux P."/>
            <person name="Hiltunen Thoren M."/>
            <person name="Johannesson H."/>
        </authorList>
    </citation>
    <scope>NUCLEOTIDE SEQUENCE</scope>
    <source>
        <strain evidence="2">CBS 141.50</strain>
    </source>
</reference>
<dbReference type="GeneID" id="87820441"/>
<accession>A0AAN6V544</accession>
<dbReference type="PANTHER" id="PTHR28152:SF1">
    <property type="entry name" value="HYDROXYACYL-THIOESTER DEHYDRATASE TYPE 2, MITOCHONDRIAL"/>
    <property type="match status" value="1"/>
</dbReference>
<dbReference type="RefSeq" id="XP_062637057.1">
    <property type="nucleotide sequence ID" value="XM_062783828.1"/>
</dbReference>
<organism evidence="2 3">
    <name type="scientific">Dichotomopilus funicola</name>
    <dbReference type="NCBI Taxonomy" id="1934379"/>
    <lineage>
        <taxon>Eukaryota</taxon>
        <taxon>Fungi</taxon>
        <taxon>Dikarya</taxon>
        <taxon>Ascomycota</taxon>
        <taxon>Pezizomycotina</taxon>
        <taxon>Sordariomycetes</taxon>
        <taxon>Sordariomycetidae</taxon>
        <taxon>Sordariales</taxon>
        <taxon>Chaetomiaceae</taxon>
        <taxon>Dichotomopilus</taxon>
    </lineage>
</organism>
<name>A0AAN6V544_9PEZI</name>
<evidence type="ECO:0000256" key="1">
    <source>
        <dbReference type="SAM" id="MobiDB-lite"/>
    </source>
</evidence>
<evidence type="ECO:0008006" key="4">
    <source>
        <dbReference type="Google" id="ProtNLM"/>
    </source>
</evidence>
<dbReference type="EMBL" id="MU853584">
    <property type="protein sequence ID" value="KAK4143686.1"/>
    <property type="molecule type" value="Genomic_DNA"/>
</dbReference>
<dbReference type="SUPFAM" id="SSF54637">
    <property type="entry name" value="Thioesterase/thiol ester dehydrase-isomerase"/>
    <property type="match status" value="1"/>
</dbReference>
<dbReference type="InterPro" id="IPR052741">
    <property type="entry name" value="Mitochondrial_HTD2"/>
</dbReference>
<evidence type="ECO:0000313" key="2">
    <source>
        <dbReference type="EMBL" id="KAK4143686.1"/>
    </source>
</evidence>
<comment type="caution">
    <text evidence="2">The sequence shown here is derived from an EMBL/GenBank/DDBJ whole genome shotgun (WGS) entry which is preliminary data.</text>
</comment>
<keyword evidence="3" id="KW-1185">Reference proteome</keyword>
<dbReference type="PANTHER" id="PTHR28152">
    <property type="entry name" value="HYDROXYACYL-THIOESTER DEHYDRATASE TYPE 2, MITOCHONDRIAL"/>
    <property type="match status" value="1"/>
</dbReference>
<gene>
    <name evidence="2" type="ORF">C8A04DRAFT_37294</name>
</gene>
<dbReference type="AlphaFoldDB" id="A0AAN6V544"/>
<evidence type="ECO:0000313" key="3">
    <source>
        <dbReference type="Proteomes" id="UP001302676"/>
    </source>
</evidence>
<proteinExistence type="predicted"/>